<evidence type="ECO:0000256" key="1">
    <source>
        <dbReference type="ARBA" id="ARBA00022737"/>
    </source>
</evidence>
<protein>
    <submittedName>
        <fullName evidence="4">ANK</fullName>
    </submittedName>
</protein>
<dbReference type="OrthoDB" id="5984873at2759"/>
<dbReference type="PROSITE" id="PS50297">
    <property type="entry name" value="ANK_REP_REGION"/>
    <property type="match status" value="2"/>
</dbReference>
<feature type="repeat" description="ANK" evidence="3">
    <location>
        <begin position="37"/>
        <end position="69"/>
    </location>
</feature>
<evidence type="ECO:0000256" key="3">
    <source>
        <dbReference type="PROSITE-ProRule" id="PRU00023"/>
    </source>
</evidence>
<accession>A0A8S3S952</accession>
<gene>
    <name evidence="4" type="ORF">MEDL_31442</name>
</gene>
<organism evidence="4 5">
    <name type="scientific">Mytilus edulis</name>
    <name type="common">Blue mussel</name>
    <dbReference type="NCBI Taxonomy" id="6550"/>
    <lineage>
        <taxon>Eukaryota</taxon>
        <taxon>Metazoa</taxon>
        <taxon>Spiralia</taxon>
        <taxon>Lophotrochozoa</taxon>
        <taxon>Mollusca</taxon>
        <taxon>Bivalvia</taxon>
        <taxon>Autobranchia</taxon>
        <taxon>Pteriomorphia</taxon>
        <taxon>Mytilida</taxon>
        <taxon>Mytiloidea</taxon>
        <taxon>Mytilidae</taxon>
        <taxon>Mytilinae</taxon>
        <taxon>Mytilus</taxon>
    </lineage>
</organism>
<dbReference type="InterPro" id="IPR036770">
    <property type="entry name" value="Ankyrin_rpt-contain_sf"/>
</dbReference>
<dbReference type="Proteomes" id="UP000683360">
    <property type="component" value="Unassembled WGS sequence"/>
</dbReference>
<dbReference type="SUPFAM" id="SSF48403">
    <property type="entry name" value="Ankyrin repeat"/>
    <property type="match status" value="1"/>
</dbReference>
<dbReference type="SMART" id="SM00248">
    <property type="entry name" value="ANK"/>
    <property type="match status" value="5"/>
</dbReference>
<evidence type="ECO:0000256" key="2">
    <source>
        <dbReference type="ARBA" id="ARBA00023043"/>
    </source>
</evidence>
<dbReference type="EMBL" id="CAJPWZ010001576">
    <property type="protein sequence ID" value="CAG2217795.1"/>
    <property type="molecule type" value="Genomic_DNA"/>
</dbReference>
<proteinExistence type="predicted"/>
<name>A0A8S3S952_MYTED</name>
<keyword evidence="5" id="KW-1185">Reference proteome</keyword>
<evidence type="ECO:0000313" key="5">
    <source>
        <dbReference type="Proteomes" id="UP000683360"/>
    </source>
</evidence>
<dbReference type="AlphaFoldDB" id="A0A8S3S952"/>
<feature type="repeat" description="ANK" evidence="3">
    <location>
        <begin position="175"/>
        <end position="207"/>
    </location>
</feature>
<dbReference type="PROSITE" id="PS50088">
    <property type="entry name" value="ANK_REPEAT"/>
    <property type="match status" value="2"/>
</dbReference>
<dbReference type="PANTHER" id="PTHR24171">
    <property type="entry name" value="ANKYRIN REPEAT DOMAIN-CONTAINING PROTEIN 39-RELATED"/>
    <property type="match status" value="1"/>
</dbReference>
<dbReference type="InterPro" id="IPR002110">
    <property type="entry name" value="Ankyrin_rpt"/>
</dbReference>
<keyword evidence="2 3" id="KW-0040">ANK repeat</keyword>
<reference evidence="4" key="1">
    <citation type="submission" date="2021-03" db="EMBL/GenBank/DDBJ databases">
        <authorList>
            <person name="Bekaert M."/>
        </authorList>
    </citation>
    <scope>NUCLEOTIDE SEQUENCE</scope>
</reference>
<sequence length="307" mass="34853">MYALRKPFFPLAVLGGSLEIVKELILSGADVNCFSEFWETPLYIAAKSGRCDMVRLLVENRAQLNKRGWFEIHLPSVAISTKHELTSFILTNELNQTELHEAVRRNNLENLKSNIRPENINSRTKSGWTVLHYAVLLDNLAAVEVLFHEKLPQNDYQGELLCSKPTPKVNIADNYGLTAVHLAVMKNNIEILSLLLNNKGKVKVRDVFDRTPLHYIVDKSTTQLLITHCSRNQQSETNGNAESGREYTQSSKSAFKVICFNTALKTSLRYVGRDVINMPDIDGNTPLHSLLYRDFQKRKPVTVRNLC</sequence>
<evidence type="ECO:0000313" key="4">
    <source>
        <dbReference type="EMBL" id="CAG2217795.1"/>
    </source>
</evidence>
<comment type="caution">
    <text evidence="4">The sequence shown here is derived from an EMBL/GenBank/DDBJ whole genome shotgun (WGS) entry which is preliminary data.</text>
</comment>
<keyword evidence="1" id="KW-0677">Repeat</keyword>
<dbReference type="Gene3D" id="1.25.40.20">
    <property type="entry name" value="Ankyrin repeat-containing domain"/>
    <property type="match status" value="2"/>
</dbReference>
<dbReference type="Pfam" id="PF12796">
    <property type="entry name" value="Ank_2"/>
    <property type="match status" value="2"/>
</dbReference>